<evidence type="ECO:0000313" key="7">
    <source>
        <dbReference type="Proteomes" id="UP001235712"/>
    </source>
</evidence>
<dbReference type="SUPFAM" id="SSF46689">
    <property type="entry name" value="Homeodomain-like"/>
    <property type="match status" value="1"/>
</dbReference>
<dbReference type="PANTHER" id="PTHR30055">
    <property type="entry name" value="HTH-TYPE TRANSCRIPTIONAL REGULATOR RUTR"/>
    <property type="match status" value="1"/>
</dbReference>
<dbReference type="InterPro" id="IPR023772">
    <property type="entry name" value="DNA-bd_HTH_TetR-type_CS"/>
</dbReference>
<dbReference type="EMBL" id="JAUSQZ010000001">
    <property type="protein sequence ID" value="MDP9829748.1"/>
    <property type="molecule type" value="Genomic_DNA"/>
</dbReference>
<dbReference type="PRINTS" id="PR00455">
    <property type="entry name" value="HTHTETR"/>
</dbReference>
<dbReference type="RefSeq" id="WP_307248219.1">
    <property type="nucleotide sequence ID" value="NZ_JAUSQZ010000001.1"/>
</dbReference>
<name>A0ABT9PAM4_9ACTN</name>
<gene>
    <name evidence="6" type="ORF">J2S57_005497</name>
</gene>
<proteinExistence type="predicted"/>
<evidence type="ECO:0000256" key="4">
    <source>
        <dbReference type="PROSITE-ProRule" id="PRU00335"/>
    </source>
</evidence>
<feature type="domain" description="HTH tetR-type" evidence="5">
    <location>
        <begin position="12"/>
        <end position="72"/>
    </location>
</feature>
<dbReference type="Gene3D" id="1.10.357.10">
    <property type="entry name" value="Tetracycline Repressor, domain 2"/>
    <property type="match status" value="1"/>
</dbReference>
<feature type="DNA-binding region" description="H-T-H motif" evidence="4">
    <location>
        <begin position="35"/>
        <end position="54"/>
    </location>
</feature>
<evidence type="ECO:0000256" key="2">
    <source>
        <dbReference type="ARBA" id="ARBA00023125"/>
    </source>
</evidence>
<protein>
    <submittedName>
        <fullName evidence="6">AcrR family transcriptional regulator</fullName>
    </submittedName>
</protein>
<evidence type="ECO:0000313" key="6">
    <source>
        <dbReference type="EMBL" id="MDP9829748.1"/>
    </source>
</evidence>
<dbReference type="InterPro" id="IPR050109">
    <property type="entry name" value="HTH-type_TetR-like_transc_reg"/>
</dbReference>
<keyword evidence="3" id="KW-0804">Transcription</keyword>
<dbReference type="PROSITE" id="PS01081">
    <property type="entry name" value="HTH_TETR_1"/>
    <property type="match status" value="1"/>
</dbReference>
<dbReference type="InterPro" id="IPR009057">
    <property type="entry name" value="Homeodomain-like_sf"/>
</dbReference>
<sequence>MTSGRLVERKQQQARQRIVRAAAELFAAHGFDGVSVSDIAERAEVGRTTFFRHFGDKQEVVFAHERELLGSLDADAVRATPGGTRTAADALLALQPFVVRLGTLVASDPDEYRSHTRLVAGSPELQARSAAKAQLIAQRLTALLVEKGWESDVATFAGHVAIACFATARDICGDAPEALAEATRTAFDRALALGTSSAQ</sequence>
<dbReference type="Proteomes" id="UP001235712">
    <property type="component" value="Unassembled WGS sequence"/>
</dbReference>
<dbReference type="PROSITE" id="PS50977">
    <property type="entry name" value="HTH_TETR_2"/>
    <property type="match status" value="1"/>
</dbReference>
<dbReference type="Pfam" id="PF00440">
    <property type="entry name" value="TetR_N"/>
    <property type="match status" value="1"/>
</dbReference>
<organism evidence="6 7">
    <name type="scientific">Kineosporia succinea</name>
    <dbReference type="NCBI Taxonomy" id="84632"/>
    <lineage>
        <taxon>Bacteria</taxon>
        <taxon>Bacillati</taxon>
        <taxon>Actinomycetota</taxon>
        <taxon>Actinomycetes</taxon>
        <taxon>Kineosporiales</taxon>
        <taxon>Kineosporiaceae</taxon>
        <taxon>Kineosporia</taxon>
    </lineage>
</organism>
<evidence type="ECO:0000259" key="5">
    <source>
        <dbReference type="PROSITE" id="PS50977"/>
    </source>
</evidence>
<dbReference type="InterPro" id="IPR001647">
    <property type="entry name" value="HTH_TetR"/>
</dbReference>
<keyword evidence="2 4" id="KW-0238">DNA-binding</keyword>
<accession>A0ABT9PAM4</accession>
<dbReference type="PANTHER" id="PTHR30055:SF234">
    <property type="entry name" value="HTH-TYPE TRANSCRIPTIONAL REGULATOR BETI"/>
    <property type="match status" value="1"/>
</dbReference>
<reference evidence="6 7" key="1">
    <citation type="submission" date="2023-07" db="EMBL/GenBank/DDBJ databases">
        <title>Sequencing the genomes of 1000 actinobacteria strains.</title>
        <authorList>
            <person name="Klenk H.-P."/>
        </authorList>
    </citation>
    <scope>NUCLEOTIDE SEQUENCE [LARGE SCALE GENOMIC DNA]</scope>
    <source>
        <strain evidence="6 7">DSM 44388</strain>
    </source>
</reference>
<evidence type="ECO:0000256" key="3">
    <source>
        <dbReference type="ARBA" id="ARBA00023163"/>
    </source>
</evidence>
<comment type="caution">
    <text evidence="6">The sequence shown here is derived from an EMBL/GenBank/DDBJ whole genome shotgun (WGS) entry which is preliminary data.</text>
</comment>
<evidence type="ECO:0000256" key="1">
    <source>
        <dbReference type="ARBA" id="ARBA00023015"/>
    </source>
</evidence>
<keyword evidence="7" id="KW-1185">Reference proteome</keyword>
<keyword evidence="1" id="KW-0805">Transcription regulation</keyword>